<dbReference type="SMART" id="SM00256">
    <property type="entry name" value="FBOX"/>
    <property type="match status" value="1"/>
</dbReference>
<proteinExistence type="predicted"/>
<keyword evidence="3" id="KW-1185">Reference proteome</keyword>
<protein>
    <recommendedName>
        <fullName evidence="1">F-box domain-containing protein</fullName>
    </recommendedName>
</protein>
<dbReference type="SUPFAM" id="SSF81383">
    <property type="entry name" value="F-box domain"/>
    <property type="match status" value="1"/>
</dbReference>
<dbReference type="CDD" id="cd09917">
    <property type="entry name" value="F-box_SF"/>
    <property type="match status" value="1"/>
</dbReference>
<dbReference type="Pfam" id="PF12937">
    <property type="entry name" value="F-box-like"/>
    <property type="match status" value="1"/>
</dbReference>
<reference evidence="2" key="1">
    <citation type="journal article" date="2020" name="Fungal Divers.">
        <title>Resolving the Mortierellaceae phylogeny through synthesis of multi-gene phylogenetics and phylogenomics.</title>
        <authorList>
            <person name="Vandepol N."/>
            <person name="Liber J."/>
            <person name="Desiro A."/>
            <person name="Na H."/>
            <person name="Kennedy M."/>
            <person name="Barry K."/>
            <person name="Grigoriev I.V."/>
            <person name="Miller A.N."/>
            <person name="O'Donnell K."/>
            <person name="Stajich J.E."/>
            <person name="Bonito G."/>
        </authorList>
    </citation>
    <scope>NUCLEOTIDE SEQUENCE</scope>
    <source>
        <strain evidence="2">NRRL 2591</strain>
    </source>
</reference>
<evidence type="ECO:0000259" key="1">
    <source>
        <dbReference type="PROSITE" id="PS50181"/>
    </source>
</evidence>
<evidence type="ECO:0000313" key="2">
    <source>
        <dbReference type="EMBL" id="KAF9538819.1"/>
    </source>
</evidence>
<dbReference type="EMBL" id="JAAAXW010000282">
    <property type="protein sequence ID" value="KAF9538819.1"/>
    <property type="molecule type" value="Genomic_DNA"/>
</dbReference>
<sequence>MDTMYLPPELLAHIASFLDAESCLACVSVCRQWNQFFAPYLWHTVKISEQPWARLFSVPYPSSSSSSSSPRPPGKEQQQLISCLVKKYARYIRVLEMDTAWLLWGAMIGRVNGLLSLTFRRHSPELARSDLGFEGCQVHVESSEAVPYSVFDVEPKDYASPNFKMTLACWHMVLHNRDLQHIAFQQQHQGLGDVPLKIQEDGDHVYGLTPAGKSFLINLLSRLPDLRHVEIGQNADDFLLVSLAEHFPMVTSFVHLGTMAFDPSVLPRLPGRHPSLESLSFKMSDFLSIEAEQLRWIVTAFPGLQHLSVPGYFSGALLGSLGWNDIDDCSIQTLSVSDFAYTAMEADLSVFEKAKITFRAVKELKRTGEEYELFGDLFRILRFFPCLERLEFARDAEFSDPLVGGSIGGCGSSMGGGFVDDRDSVYRFKTLALGYEARLSLDAIEQLTSESPYLTRVTLQDIHPAVVRALAYSCQTLEYVHFNTDESCSLELNTLLVHCRRLKECTGQGHVVFATDILRSQHWTCLSLQKLDITIVDVPRAKGEEVRLLERTQKRIRRARGQHGVVHDMILDTPVEQQSTQVPQPKSQLCQRKVFSKLARLTQLEEVDFRYRPSEGRGEAHEGVWDDEERMDEDEADTETDVCEQYWASLEFTLEAGLEQLGVLEHLRMIAFGVEDGKFGQRERDWVRDLWCMKEMGGEKGVFCAVDMM</sequence>
<dbReference type="InterPro" id="IPR001810">
    <property type="entry name" value="F-box_dom"/>
</dbReference>
<feature type="domain" description="F-box" evidence="1">
    <location>
        <begin position="1"/>
        <end position="45"/>
    </location>
</feature>
<evidence type="ECO:0000313" key="3">
    <source>
        <dbReference type="Proteomes" id="UP000723463"/>
    </source>
</evidence>
<dbReference type="Proteomes" id="UP000723463">
    <property type="component" value="Unassembled WGS sequence"/>
</dbReference>
<comment type="caution">
    <text evidence="2">The sequence shown here is derived from an EMBL/GenBank/DDBJ whole genome shotgun (WGS) entry which is preliminary data.</text>
</comment>
<dbReference type="PROSITE" id="PS50181">
    <property type="entry name" value="FBOX"/>
    <property type="match status" value="1"/>
</dbReference>
<dbReference type="SUPFAM" id="SSF52047">
    <property type="entry name" value="RNI-like"/>
    <property type="match status" value="1"/>
</dbReference>
<dbReference type="InterPro" id="IPR036047">
    <property type="entry name" value="F-box-like_dom_sf"/>
</dbReference>
<dbReference type="Gene3D" id="3.80.10.10">
    <property type="entry name" value="Ribonuclease Inhibitor"/>
    <property type="match status" value="1"/>
</dbReference>
<dbReference type="Gene3D" id="1.20.1280.50">
    <property type="match status" value="1"/>
</dbReference>
<organism evidence="2 3">
    <name type="scientific">Mortierella hygrophila</name>
    <dbReference type="NCBI Taxonomy" id="979708"/>
    <lineage>
        <taxon>Eukaryota</taxon>
        <taxon>Fungi</taxon>
        <taxon>Fungi incertae sedis</taxon>
        <taxon>Mucoromycota</taxon>
        <taxon>Mortierellomycotina</taxon>
        <taxon>Mortierellomycetes</taxon>
        <taxon>Mortierellales</taxon>
        <taxon>Mortierellaceae</taxon>
        <taxon>Mortierella</taxon>
    </lineage>
</organism>
<name>A0A9P6JZ91_9FUNG</name>
<gene>
    <name evidence="2" type="ORF">EC957_006191</name>
</gene>
<dbReference type="InterPro" id="IPR032675">
    <property type="entry name" value="LRR_dom_sf"/>
</dbReference>
<dbReference type="AlphaFoldDB" id="A0A9P6JZ91"/>
<accession>A0A9P6JZ91</accession>